<organism evidence="1 2">
    <name type="scientific">Jiangella alba</name>
    <dbReference type="NCBI Taxonomy" id="561176"/>
    <lineage>
        <taxon>Bacteria</taxon>
        <taxon>Bacillati</taxon>
        <taxon>Actinomycetota</taxon>
        <taxon>Actinomycetes</taxon>
        <taxon>Jiangellales</taxon>
        <taxon>Jiangellaceae</taxon>
        <taxon>Jiangella</taxon>
    </lineage>
</organism>
<keyword evidence="2" id="KW-1185">Reference proteome</keyword>
<accession>A0A1H5PHX6</accession>
<dbReference type="Proteomes" id="UP000181980">
    <property type="component" value="Unassembled WGS sequence"/>
</dbReference>
<reference evidence="2" key="1">
    <citation type="submission" date="2016-10" db="EMBL/GenBank/DDBJ databases">
        <authorList>
            <person name="Varghese N."/>
            <person name="Submissions S."/>
        </authorList>
    </citation>
    <scope>NUCLEOTIDE SEQUENCE [LARGE SCALE GENOMIC DNA]</scope>
    <source>
        <strain evidence="2">DSM 45237</strain>
    </source>
</reference>
<proteinExistence type="predicted"/>
<evidence type="ECO:0000313" key="1">
    <source>
        <dbReference type="EMBL" id="SEF13483.1"/>
    </source>
</evidence>
<sequence length="52" mass="5540">MLAHREDLSTRDLLSMLNVPLEAVPAVVEETGRLLAARIAVAADDATAAPER</sequence>
<evidence type="ECO:0000313" key="2">
    <source>
        <dbReference type="Proteomes" id="UP000181980"/>
    </source>
</evidence>
<dbReference type="AlphaFoldDB" id="A0A1H5PHX6"/>
<dbReference type="EMBL" id="FNUC01000004">
    <property type="protein sequence ID" value="SEF13483.1"/>
    <property type="molecule type" value="Genomic_DNA"/>
</dbReference>
<protein>
    <submittedName>
        <fullName evidence="1">Uncharacterized protein</fullName>
    </submittedName>
</protein>
<gene>
    <name evidence="1" type="ORF">SAMN04488561_4397</name>
</gene>
<dbReference type="STRING" id="561176.SAMN04488561_4397"/>
<name>A0A1H5PHX6_9ACTN</name>
<dbReference type="RefSeq" id="WP_171906679.1">
    <property type="nucleotide sequence ID" value="NZ_FNUC01000004.1"/>
</dbReference>